<dbReference type="InterPro" id="IPR038765">
    <property type="entry name" value="Papain-like_cys_pep_sf"/>
</dbReference>
<evidence type="ECO:0000313" key="3">
    <source>
        <dbReference type="EMBL" id="KFB66893.1"/>
    </source>
</evidence>
<name>A0A084XWP9_9PROT</name>
<keyword evidence="1" id="KW-1133">Transmembrane helix</keyword>
<feature type="transmembrane region" description="Helical" evidence="1">
    <location>
        <begin position="306"/>
        <end position="330"/>
    </location>
</feature>
<dbReference type="Gene3D" id="3.10.620.30">
    <property type="match status" value="1"/>
</dbReference>
<dbReference type="RefSeq" id="WP_034929185.1">
    <property type="nucleotide sequence ID" value="NZ_JDSS02000037.1"/>
</dbReference>
<evidence type="ECO:0000313" key="4">
    <source>
        <dbReference type="Proteomes" id="UP000019812"/>
    </source>
</evidence>
<evidence type="ECO:0000256" key="1">
    <source>
        <dbReference type="SAM" id="Phobius"/>
    </source>
</evidence>
<dbReference type="InterPro" id="IPR002931">
    <property type="entry name" value="Transglutaminase-like"/>
</dbReference>
<dbReference type="SUPFAM" id="SSF54001">
    <property type="entry name" value="Cysteine proteinases"/>
    <property type="match status" value="1"/>
</dbReference>
<dbReference type="EMBL" id="JDSS02000037">
    <property type="protein sequence ID" value="KFB66893.1"/>
    <property type="molecule type" value="Genomic_DNA"/>
</dbReference>
<feature type="transmembrane region" description="Helical" evidence="1">
    <location>
        <begin position="12"/>
        <end position="30"/>
    </location>
</feature>
<reference evidence="3 4" key="1">
    <citation type="submission" date="2014-07" db="EMBL/GenBank/DDBJ databases">
        <title>Expanding our view of genomic diversity in Candidatus Accumulibacter clades.</title>
        <authorList>
            <person name="Skennerton C.T."/>
            <person name="Barr J.J."/>
            <person name="Slater F.R."/>
            <person name="Bond P.L."/>
            <person name="Tyson G.W."/>
        </authorList>
    </citation>
    <scope>NUCLEOTIDE SEQUENCE [LARGE SCALE GENOMIC DNA]</scope>
    <source>
        <strain evidence="4">SK-01</strain>
    </source>
</reference>
<gene>
    <name evidence="3" type="ORF">CAPSK01_003832</name>
</gene>
<sequence length="340" mass="37965">MSDSARRWRLGVWVSLIVLAGALLSLAPYMTSSTEVVRMRHALVLATGGNAGFNWTPAEVPADFLLERAAPDPLFVDVVNRLGLAAMSSDWERAIVISRHLLGSSPVLLGGPIQSDLRDTYRKIVDQGQGYCGDFTQVFSGLAIAAGIPVRAWAFSFDGFGGHGHIWPEIWNRQLGRWQLLDVFDNYYFVGPEDIPLAALEVRRAMLEDPTSLRLVPLHPGRRPGAVIEAKMWDYYRRGLPEWYMVWGNNVFSYDRSHLVRLFRSFSHSLEQLVAIVGGVYPGVRILEEPANRRQVEAIHRVRCHLLLVGALVVAALLALLISLAGWYLARRGSLRRAEG</sequence>
<keyword evidence="1" id="KW-0812">Transmembrane</keyword>
<comment type="caution">
    <text evidence="3">The sequence shown here is derived from an EMBL/GenBank/DDBJ whole genome shotgun (WGS) entry which is preliminary data.</text>
</comment>
<keyword evidence="1" id="KW-0472">Membrane</keyword>
<organism evidence="3 4">
    <name type="scientific">Candidatus Accumulibacter vicinus</name>
    <dbReference type="NCBI Taxonomy" id="2954382"/>
    <lineage>
        <taxon>Bacteria</taxon>
        <taxon>Pseudomonadati</taxon>
        <taxon>Pseudomonadota</taxon>
        <taxon>Betaproteobacteria</taxon>
        <taxon>Candidatus Accumulibacter</taxon>
    </lineage>
</organism>
<protein>
    <submittedName>
        <fullName evidence="3">Transglutaminase-like superfamily protein</fullName>
    </submittedName>
</protein>
<dbReference type="AlphaFoldDB" id="A0A084XWP9"/>
<feature type="domain" description="Transglutaminase-like" evidence="2">
    <location>
        <begin position="121"/>
        <end position="182"/>
    </location>
</feature>
<dbReference type="Pfam" id="PF01841">
    <property type="entry name" value="Transglut_core"/>
    <property type="match status" value="1"/>
</dbReference>
<dbReference type="STRING" id="1457154.CAPSK01_003832"/>
<dbReference type="Proteomes" id="UP000019812">
    <property type="component" value="Unassembled WGS sequence"/>
</dbReference>
<proteinExistence type="predicted"/>
<evidence type="ECO:0000259" key="2">
    <source>
        <dbReference type="Pfam" id="PF01841"/>
    </source>
</evidence>
<accession>A0A084XWP9</accession>